<gene>
    <name evidence="1" type="ORF">ACFQT0_16250</name>
</gene>
<protein>
    <submittedName>
        <fullName evidence="1">Uncharacterized protein</fullName>
    </submittedName>
</protein>
<keyword evidence="2" id="KW-1185">Reference proteome</keyword>
<name>A0ABW2U791_9BACT</name>
<evidence type="ECO:0000313" key="1">
    <source>
        <dbReference type="EMBL" id="MFC7668746.1"/>
    </source>
</evidence>
<sequence>MLGSGSSRFVVLLASVLKPVDDTRMRGKFAETLLGRPQTQVHVAGRAIDAVVDDQLLKDSPEFATTIFSGAPGSA</sequence>
<evidence type="ECO:0000313" key="2">
    <source>
        <dbReference type="Proteomes" id="UP001596513"/>
    </source>
</evidence>
<dbReference type="RefSeq" id="WP_380204293.1">
    <property type="nucleotide sequence ID" value="NZ_JBHTEK010000001.1"/>
</dbReference>
<proteinExistence type="predicted"/>
<organism evidence="1 2">
    <name type="scientific">Hymenobacter humi</name>
    <dbReference type="NCBI Taxonomy" id="1411620"/>
    <lineage>
        <taxon>Bacteria</taxon>
        <taxon>Pseudomonadati</taxon>
        <taxon>Bacteroidota</taxon>
        <taxon>Cytophagia</taxon>
        <taxon>Cytophagales</taxon>
        <taxon>Hymenobacteraceae</taxon>
        <taxon>Hymenobacter</taxon>
    </lineage>
</organism>
<comment type="caution">
    <text evidence="1">The sequence shown here is derived from an EMBL/GenBank/DDBJ whole genome shotgun (WGS) entry which is preliminary data.</text>
</comment>
<reference evidence="2" key="1">
    <citation type="journal article" date="2019" name="Int. J. Syst. Evol. Microbiol.">
        <title>The Global Catalogue of Microorganisms (GCM) 10K type strain sequencing project: providing services to taxonomists for standard genome sequencing and annotation.</title>
        <authorList>
            <consortium name="The Broad Institute Genomics Platform"/>
            <consortium name="The Broad Institute Genome Sequencing Center for Infectious Disease"/>
            <person name="Wu L."/>
            <person name="Ma J."/>
        </authorList>
    </citation>
    <scope>NUCLEOTIDE SEQUENCE [LARGE SCALE GENOMIC DNA]</scope>
    <source>
        <strain evidence="2">JCM 19635</strain>
    </source>
</reference>
<accession>A0ABW2U791</accession>
<dbReference type="EMBL" id="JBHTEK010000001">
    <property type="protein sequence ID" value="MFC7668746.1"/>
    <property type="molecule type" value="Genomic_DNA"/>
</dbReference>
<dbReference type="Proteomes" id="UP001596513">
    <property type="component" value="Unassembled WGS sequence"/>
</dbReference>